<name>A0ABZ2F0L5_9BRAD</name>
<dbReference type="EMBL" id="CP041090">
    <property type="protein sequence ID" value="WWE88541.1"/>
    <property type="molecule type" value="Genomic_DNA"/>
</dbReference>
<sequence length="93" mass="9822">MTFDIASGCPSNQALQMLDAADLDLLRPHLATVEMVRSSVLSEAGAALNYVYFPHGGSVSITVGLSEGEMIEVAVLGQLVPIANISRREHDGP</sequence>
<dbReference type="SUPFAM" id="SSF51206">
    <property type="entry name" value="cAMP-binding domain-like"/>
    <property type="match status" value="1"/>
</dbReference>
<protein>
    <recommendedName>
        <fullName evidence="3">Crp/Fnr family transcriptional regulator</fullName>
    </recommendedName>
</protein>
<dbReference type="RefSeq" id="WP_244621121.1">
    <property type="nucleotide sequence ID" value="NZ_CP041090.2"/>
</dbReference>
<evidence type="ECO:0008006" key="3">
    <source>
        <dbReference type="Google" id="ProtNLM"/>
    </source>
</evidence>
<accession>A0ABZ2F0L5</accession>
<gene>
    <name evidence="1" type="ORF">FJN17_29140</name>
</gene>
<evidence type="ECO:0000313" key="1">
    <source>
        <dbReference type="EMBL" id="WWE88541.1"/>
    </source>
</evidence>
<dbReference type="InterPro" id="IPR018490">
    <property type="entry name" value="cNMP-bd_dom_sf"/>
</dbReference>
<reference evidence="2" key="1">
    <citation type="submission" date="2019-06" db="EMBL/GenBank/DDBJ databases">
        <title>Whole-Genome Sequence of Bradyrhizobium sp. 3 Strain 65S1MB.</title>
        <authorList>
            <person name="Bromfield E.S.P."/>
            <person name="Cloutier S."/>
            <person name="Nguyen H.D.T."/>
        </authorList>
    </citation>
    <scope>NUCLEOTIDE SEQUENCE [LARGE SCALE GENOMIC DNA]</scope>
    <source>
        <strain evidence="2">65S1MB</strain>
    </source>
</reference>
<reference evidence="1 2" key="2">
    <citation type="journal article" date="2020" name="Int. J. Syst. Evol. Microbiol.">
        <title>Description and complete genome sequences of Bradyrhizobium symbiodeficiens sp. nov., a non-symbiotic bacterium associated with legumes native to Canada.</title>
        <authorList>
            <person name="Bromfield E.S.P."/>
            <person name="Cloutier S."/>
            <person name="Nguyen H.D.T."/>
        </authorList>
    </citation>
    <scope>NUCLEOTIDE SEQUENCE [LARGE SCALE GENOMIC DNA]</scope>
    <source>
        <strain evidence="1 2">65S1MB</strain>
    </source>
</reference>
<organism evidence="1 2">
    <name type="scientific">Bradyrhizobium symbiodeficiens</name>
    <dbReference type="NCBI Taxonomy" id="1404367"/>
    <lineage>
        <taxon>Bacteria</taxon>
        <taxon>Pseudomonadati</taxon>
        <taxon>Pseudomonadota</taxon>
        <taxon>Alphaproteobacteria</taxon>
        <taxon>Hyphomicrobiales</taxon>
        <taxon>Nitrobacteraceae</taxon>
        <taxon>Bradyrhizobium</taxon>
    </lineage>
</organism>
<dbReference type="Proteomes" id="UP000319298">
    <property type="component" value="Chromosome"/>
</dbReference>
<proteinExistence type="predicted"/>
<evidence type="ECO:0000313" key="2">
    <source>
        <dbReference type="Proteomes" id="UP000319298"/>
    </source>
</evidence>
<keyword evidence="2" id="KW-1185">Reference proteome</keyword>